<evidence type="ECO:0000313" key="1">
    <source>
        <dbReference type="EMBL" id="WAX22735.1"/>
    </source>
</evidence>
<reference evidence="2" key="1">
    <citation type="journal article" date="2023" name="3 Biotech">
        <title>Genome sequencing of Pseudomonas fluorescens phage UFJF_PfSW6: a novel lytic Pijolavirus specie with potential for biocontrol in the dairy industry.</title>
        <authorList>
            <person name="Vidigal P.M.P."/>
            <person name="Hungaro H.M."/>
        </authorList>
    </citation>
    <scope>NUCLEOTIDE SEQUENCE [LARGE SCALE GENOMIC DNA]</scope>
</reference>
<organism evidence="1 2">
    <name type="scientific">Pseudomonas phage UFJF_PfSW6</name>
    <dbReference type="NCBI Taxonomy" id="3003725"/>
    <lineage>
        <taxon>Viruses</taxon>
        <taxon>Duplodnaviria</taxon>
        <taxon>Heunggongvirae</taxon>
        <taxon>Uroviricota</taxon>
        <taxon>Caudoviricetes</taxon>
        <taxon>Autographivirales</taxon>
        <taxon>Autotranscriptaviridae</taxon>
        <taxon>Studiervirinae</taxon>
        <taxon>Pijolavirus</taxon>
        <taxon>Pijolavirus UFJFPfSW6</taxon>
    </lineage>
</organism>
<dbReference type="Proteomes" id="UP001221264">
    <property type="component" value="Segment"/>
</dbReference>
<name>A0AAF0AEY0_9CAUD</name>
<gene>
    <name evidence="1" type="ORF">UFJFPfSW6_00021</name>
</gene>
<proteinExistence type="predicted"/>
<dbReference type="EMBL" id="OP924544">
    <property type="protein sequence ID" value="WAX22735.1"/>
    <property type="molecule type" value="Genomic_DNA"/>
</dbReference>
<sequence>MFYILKRRSHAGWLVCEVYYHGAQVRCFGLKVVAEEVLETLRERHPGERFQLIFTEEDM</sequence>
<keyword evidence="2" id="KW-1185">Reference proteome</keyword>
<evidence type="ECO:0000313" key="2">
    <source>
        <dbReference type="Proteomes" id="UP001221264"/>
    </source>
</evidence>
<accession>A0AAF0AEY0</accession>
<protein>
    <submittedName>
        <fullName evidence="1">Uncharacterized protein</fullName>
    </submittedName>
</protein>